<protein>
    <submittedName>
        <fullName evidence="1">Uncharacterized protein</fullName>
    </submittedName>
</protein>
<evidence type="ECO:0000313" key="2">
    <source>
        <dbReference type="Proteomes" id="UP000814033"/>
    </source>
</evidence>
<keyword evidence="2" id="KW-1185">Reference proteome</keyword>
<comment type="caution">
    <text evidence="1">The sequence shown here is derived from an EMBL/GenBank/DDBJ whole genome shotgun (WGS) entry which is preliminary data.</text>
</comment>
<dbReference type="EMBL" id="MU276138">
    <property type="protein sequence ID" value="KAI0041194.1"/>
    <property type="molecule type" value="Genomic_DNA"/>
</dbReference>
<reference evidence="1" key="2">
    <citation type="journal article" date="2022" name="New Phytol.">
        <title>Evolutionary transition to the ectomycorrhizal habit in the genomes of a hyperdiverse lineage of mushroom-forming fungi.</title>
        <authorList>
            <person name="Looney B."/>
            <person name="Miyauchi S."/>
            <person name="Morin E."/>
            <person name="Drula E."/>
            <person name="Courty P.E."/>
            <person name="Kohler A."/>
            <person name="Kuo A."/>
            <person name="LaButti K."/>
            <person name="Pangilinan J."/>
            <person name="Lipzen A."/>
            <person name="Riley R."/>
            <person name="Andreopoulos W."/>
            <person name="He G."/>
            <person name="Johnson J."/>
            <person name="Nolan M."/>
            <person name="Tritt A."/>
            <person name="Barry K.W."/>
            <person name="Grigoriev I.V."/>
            <person name="Nagy L.G."/>
            <person name="Hibbett D."/>
            <person name="Henrissat B."/>
            <person name="Matheny P.B."/>
            <person name="Labbe J."/>
            <person name="Martin F.M."/>
        </authorList>
    </citation>
    <scope>NUCLEOTIDE SEQUENCE</scope>
    <source>
        <strain evidence="1">FP105234-sp</strain>
    </source>
</reference>
<gene>
    <name evidence="1" type="ORF">FA95DRAFT_764732</name>
</gene>
<dbReference type="Proteomes" id="UP000814033">
    <property type="component" value="Unassembled WGS sequence"/>
</dbReference>
<sequence>MLYIRVNIAVVALNYFDLWTAARWAHLGKCCRTKRQTRSLPRRLPRVSSLISAFTLLVSIRLGGTWLDRLLQIYQSGEFDRKSWAEHGVSEATDCAIAGLCIFCCTTCTAPSPRSDACLDRPYCTPLGSTSANDGRPGMGRTRSR</sequence>
<name>A0ACB8RAR8_9AGAM</name>
<organism evidence="1 2">
    <name type="scientific">Auriscalpium vulgare</name>
    <dbReference type="NCBI Taxonomy" id="40419"/>
    <lineage>
        <taxon>Eukaryota</taxon>
        <taxon>Fungi</taxon>
        <taxon>Dikarya</taxon>
        <taxon>Basidiomycota</taxon>
        <taxon>Agaricomycotina</taxon>
        <taxon>Agaricomycetes</taxon>
        <taxon>Russulales</taxon>
        <taxon>Auriscalpiaceae</taxon>
        <taxon>Auriscalpium</taxon>
    </lineage>
</organism>
<reference evidence="1" key="1">
    <citation type="submission" date="2021-02" db="EMBL/GenBank/DDBJ databases">
        <authorList>
            <consortium name="DOE Joint Genome Institute"/>
            <person name="Ahrendt S."/>
            <person name="Looney B.P."/>
            <person name="Miyauchi S."/>
            <person name="Morin E."/>
            <person name="Drula E."/>
            <person name="Courty P.E."/>
            <person name="Chicoki N."/>
            <person name="Fauchery L."/>
            <person name="Kohler A."/>
            <person name="Kuo A."/>
            <person name="Labutti K."/>
            <person name="Pangilinan J."/>
            <person name="Lipzen A."/>
            <person name="Riley R."/>
            <person name="Andreopoulos W."/>
            <person name="He G."/>
            <person name="Johnson J."/>
            <person name="Barry K.W."/>
            <person name="Grigoriev I.V."/>
            <person name="Nagy L."/>
            <person name="Hibbett D."/>
            <person name="Henrissat B."/>
            <person name="Matheny P.B."/>
            <person name="Labbe J."/>
            <person name="Martin F."/>
        </authorList>
    </citation>
    <scope>NUCLEOTIDE SEQUENCE</scope>
    <source>
        <strain evidence="1">FP105234-sp</strain>
    </source>
</reference>
<proteinExistence type="predicted"/>
<accession>A0ACB8RAR8</accession>
<evidence type="ECO:0000313" key="1">
    <source>
        <dbReference type="EMBL" id="KAI0041194.1"/>
    </source>
</evidence>